<organism evidence="7 8">
    <name type="scientific">Anaerosacchariphilus polymeriproducens</name>
    <dbReference type="NCBI Taxonomy" id="1812858"/>
    <lineage>
        <taxon>Bacteria</taxon>
        <taxon>Bacillati</taxon>
        <taxon>Bacillota</taxon>
        <taxon>Clostridia</taxon>
        <taxon>Lachnospirales</taxon>
        <taxon>Lachnospiraceae</taxon>
        <taxon>Anaerosacchariphilus</taxon>
    </lineage>
</organism>
<feature type="domain" description="N-acetylmuramoyl-L-alanine amidase" evidence="6">
    <location>
        <begin position="68"/>
        <end position="208"/>
    </location>
</feature>
<dbReference type="OrthoDB" id="9794294at2"/>
<evidence type="ECO:0000256" key="1">
    <source>
        <dbReference type="ARBA" id="ARBA00001561"/>
    </source>
</evidence>
<comment type="catalytic activity">
    <reaction evidence="1">
        <text>Hydrolyzes the link between N-acetylmuramoyl residues and L-amino acid residues in certain cell-wall glycopeptides.</text>
        <dbReference type="EC" id="3.5.1.28"/>
    </reaction>
</comment>
<evidence type="ECO:0000313" key="8">
    <source>
        <dbReference type="Proteomes" id="UP000255036"/>
    </source>
</evidence>
<dbReference type="InterPro" id="IPR051206">
    <property type="entry name" value="NAMLAA_amidase_2"/>
</dbReference>
<dbReference type="EMBL" id="QRCT01000016">
    <property type="protein sequence ID" value="RDU24002.1"/>
    <property type="molecule type" value="Genomic_DNA"/>
</dbReference>
<dbReference type="GO" id="GO:0009253">
    <property type="term" value="P:peptidoglycan catabolic process"/>
    <property type="evidence" value="ECO:0007669"/>
    <property type="project" value="InterPro"/>
</dbReference>
<evidence type="ECO:0000313" key="7">
    <source>
        <dbReference type="EMBL" id="RDU24002.1"/>
    </source>
</evidence>
<dbReference type="SUPFAM" id="SSF55846">
    <property type="entry name" value="N-acetylmuramoyl-L-alanine amidase-like"/>
    <property type="match status" value="1"/>
</dbReference>
<name>A0A371AWW4_9FIRM</name>
<dbReference type="AlphaFoldDB" id="A0A371AWW4"/>
<keyword evidence="4" id="KW-0961">Cell wall biogenesis/degradation</keyword>
<dbReference type="CDD" id="cd06583">
    <property type="entry name" value="PGRP"/>
    <property type="match status" value="1"/>
</dbReference>
<dbReference type="GO" id="GO:0008745">
    <property type="term" value="F:N-acetylmuramoyl-L-alanine amidase activity"/>
    <property type="evidence" value="ECO:0007669"/>
    <property type="project" value="UniProtKB-EC"/>
</dbReference>
<feature type="transmembrane region" description="Helical" evidence="5">
    <location>
        <begin position="14"/>
        <end position="35"/>
    </location>
</feature>
<dbReference type="SMART" id="SM00644">
    <property type="entry name" value="Ami_2"/>
    <property type="match status" value="1"/>
</dbReference>
<dbReference type="Proteomes" id="UP000255036">
    <property type="component" value="Unassembled WGS sequence"/>
</dbReference>
<accession>A0A371AWW4</accession>
<dbReference type="Pfam" id="PF01510">
    <property type="entry name" value="Amidase_2"/>
    <property type="match status" value="1"/>
</dbReference>
<evidence type="ECO:0000259" key="6">
    <source>
        <dbReference type="SMART" id="SM00644"/>
    </source>
</evidence>
<keyword evidence="5" id="KW-0472">Membrane</keyword>
<keyword evidence="5" id="KW-1133">Transmembrane helix</keyword>
<evidence type="ECO:0000256" key="2">
    <source>
        <dbReference type="ARBA" id="ARBA00011901"/>
    </source>
</evidence>
<keyword evidence="8" id="KW-1185">Reference proteome</keyword>
<dbReference type="PANTHER" id="PTHR30417:SF1">
    <property type="entry name" value="N-ACETYLMURAMOYL-L-ALANINE AMIDASE AMID"/>
    <property type="match status" value="1"/>
</dbReference>
<keyword evidence="3" id="KW-0378">Hydrolase</keyword>
<protein>
    <recommendedName>
        <fullName evidence="2">N-acetylmuramoyl-L-alanine amidase</fullName>
        <ecNumber evidence="2">3.5.1.28</ecNumber>
    </recommendedName>
</protein>
<dbReference type="Gene3D" id="3.40.80.10">
    <property type="entry name" value="Peptidoglycan recognition protein-like"/>
    <property type="match status" value="1"/>
</dbReference>
<gene>
    <name evidence="7" type="ORF">DWV06_06835</name>
</gene>
<dbReference type="GO" id="GO:0071555">
    <property type="term" value="P:cell wall organization"/>
    <property type="evidence" value="ECO:0007669"/>
    <property type="project" value="UniProtKB-KW"/>
</dbReference>
<dbReference type="InterPro" id="IPR002502">
    <property type="entry name" value="Amidase_domain"/>
</dbReference>
<dbReference type="RefSeq" id="WP_115481435.1">
    <property type="nucleotide sequence ID" value="NZ_QRCT01000016.1"/>
</dbReference>
<reference evidence="7 8" key="1">
    <citation type="submission" date="2018-07" db="EMBL/GenBank/DDBJ databases">
        <title>Anaerosacharophilus polymeroproducens gen. nov. sp. nov., an anaerobic bacterium isolated from salt field.</title>
        <authorList>
            <person name="Kim W."/>
            <person name="Yang S.-H."/>
            <person name="Oh J."/>
            <person name="Lee J.-H."/>
            <person name="Kwon K.K."/>
        </authorList>
    </citation>
    <scope>NUCLEOTIDE SEQUENCE [LARGE SCALE GENOMIC DNA]</scope>
    <source>
        <strain evidence="7 8">MCWD5</strain>
    </source>
</reference>
<keyword evidence="5" id="KW-0812">Transmembrane</keyword>
<dbReference type="InterPro" id="IPR036505">
    <property type="entry name" value="Amidase/PGRP_sf"/>
</dbReference>
<evidence type="ECO:0000256" key="4">
    <source>
        <dbReference type="ARBA" id="ARBA00023316"/>
    </source>
</evidence>
<evidence type="ECO:0000256" key="3">
    <source>
        <dbReference type="ARBA" id="ARBA00022801"/>
    </source>
</evidence>
<sequence>MNTKRRKKRKVTKFPIKIGAIGLLIIVILCIVLFFCSKSVRQKFLGKEVPFIEDKPQINVQLLSVNEYSRPQTPLKKIKGIVVHYTGNPGTTAMQNRDYFEGLKKSKITKASSHFIIGIEGEIVQCIPTSEISYASNHRNSDTISIECCHPDETGKFTKETYDSLIELTAWLCSKFQVQVDDVIRHYDITGKNCPKYFVENTDAWKQFKLEVTNYIKSHGKQK</sequence>
<dbReference type="GO" id="GO:0009254">
    <property type="term" value="P:peptidoglycan turnover"/>
    <property type="evidence" value="ECO:0007669"/>
    <property type="project" value="TreeGrafter"/>
</dbReference>
<proteinExistence type="predicted"/>
<comment type="caution">
    <text evidence="7">The sequence shown here is derived from an EMBL/GenBank/DDBJ whole genome shotgun (WGS) entry which is preliminary data.</text>
</comment>
<dbReference type="PANTHER" id="PTHR30417">
    <property type="entry name" value="N-ACETYLMURAMOYL-L-ALANINE AMIDASE AMID"/>
    <property type="match status" value="1"/>
</dbReference>
<dbReference type="EC" id="3.5.1.28" evidence="2"/>
<evidence type="ECO:0000256" key="5">
    <source>
        <dbReference type="SAM" id="Phobius"/>
    </source>
</evidence>